<dbReference type="SUPFAM" id="SSF69360">
    <property type="entry name" value="Cell wall binding repeat"/>
    <property type="match status" value="2"/>
</dbReference>
<organism evidence="2 3">
    <name type="scientific">Psychrobacter luti</name>
    <dbReference type="NCBI Taxonomy" id="198481"/>
    <lineage>
        <taxon>Bacteria</taxon>
        <taxon>Pseudomonadati</taxon>
        <taxon>Pseudomonadota</taxon>
        <taxon>Gammaproteobacteria</taxon>
        <taxon>Moraxellales</taxon>
        <taxon>Moraxellaceae</taxon>
        <taxon>Psychrobacter</taxon>
    </lineage>
</organism>
<dbReference type="Proteomes" id="UP000588111">
    <property type="component" value="Unassembled WGS sequence"/>
</dbReference>
<dbReference type="Pfam" id="PF14903">
    <property type="entry name" value="WG_beta_rep"/>
    <property type="match status" value="4"/>
</dbReference>
<dbReference type="PANTHER" id="PTHR37841">
    <property type="entry name" value="GLR2918 PROTEIN"/>
    <property type="match status" value="1"/>
</dbReference>
<dbReference type="AlphaFoldDB" id="A0A839T9J8"/>
<sequence>MLGRKFIVLSVMASLALSGCSKNESVPDTVNTTDNMSVESKKIETELNKKPNTEVAPESDESPTVKTDSKLVQYTVANGEYSEVCGFKNSEGKIILKAEYDFCGDFHDGMAYLLKKNLKSDSDGGYYIGYVNNSGELVIPVNIEADYGWMLDARDFSEGVVAILNKDQWGYMDKEGNTVIPFKYESASDFSNALATVSKDYKYGAIDHSGKTAIDFKYNHLGEFKDGLANFTPTDSEKNGFINSKGKEIIAPIWDQAMDFSEGLAAVAKGDYDAKWGFVDTSGKVVIEPQYDHAFLEPGGDSSDVIGGYFENGTMVVYQDGEDGQIAAITIDKNGKELKRKNYANYSDLL</sequence>
<protein>
    <recommendedName>
        <fullName evidence="4">WG repeat-containing protein</fullName>
    </recommendedName>
</protein>
<proteinExistence type="predicted"/>
<keyword evidence="3" id="KW-1185">Reference proteome</keyword>
<reference evidence="2 3" key="1">
    <citation type="submission" date="2020-08" db="EMBL/GenBank/DDBJ databases">
        <title>Genomic Encyclopedia of Type Strains, Phase III (KMG-III): the genomes of soil and plant-associated and newly described type strains.</title>
        <authorList>
            <person name="Whitman W."/>
        </authorList>
    </citation>
    <scope>NUCLEOTIDE SEQUENCE [LARGE SCALE GENOMIC DNA]</scope>
    <source>
        <strain evidence="2 3">CECT 5885</strain>
    </source>
</reference>
<gene>
    <name evidence="2" type="ORF">FHS24_000588</name>
</gene>
<evidence type="ECO:0000256" key="1">
    <source>
        <dbReference type="SAM" id="MobiDB-lite"/>
    </source>
</evidence>
<dbReference type="PROSITE" id="PS51257">
    <property type="entry name" value="PROKAR_LIPOPROTEIN"/>
    <property type="match status" value="1"/>
</dbReference>
<dbReference type="EMBL" id="JACHXL010000001">
    <property type="protein sequence ID" value="MBB3106097.1"/>
    <property type="molecule type" value="Genomic_DNA"/>
</dbReference>
<comment type="caution">
    <text evidence="2">The sequence shown here is derived from an EMBL/GenBank/DDBJ whole genome shotgun (WGS) entry which is preliminary data.</text>
</comment>
<accession>A0A839T9J8</accession>
<evidence type="ECO:0000313" key="2">
    <source>
        <dbReference type="EMBL" id="MBB3106097.1"/>
    </source>
</evidence>
<feature type="compositionally biased region" description="Basic and acidic residues" evidence="1">
    <location>
        <begin position="43"/>
        <end position="52"/>
    </location>
</feature>
<evidence type="ECO:0008006" key="4">
    <source>
        <dbReference type="Google" id="ProtNLM"/>
    </source>
</evidence>
<evidence type="ECO:0000313" key="3">
    <source>
        <dbReference type="Proteomes" id="UP000588111"/>
    </source>
</evidence>
<dbReference type="InterPro" id="IPR032774">
    <property type="entry name" value="WG_beta_rep"/>
</dbReference>
<feature type="region of interest" description="Disordered" evidence="1">
    <location>
        <begin position="43"/>
        <end position="67"/>
    </location>
</feature>
<dbReference type="PANTHER" id="PTHR37841:SF1">
    <property type="entry name" value="DUF3298 DOMAIN-CONTAINING PROTEIN"/>
    <property type="match status" value="1"/>
</dbReference>
<dbReference type="RefSeq" id="WP_183618520.1">
    <property type="nucleotide sequence ID" value="NZ_CAJHAH010000002.1"/>
</dbReference>
<name>A0A839T9J8_9GAMM</name>